<accession>A0A0C2JSI6</accession>
<organism evidence="2 3">
    <name type="scientific">Streptomonospora alba</name>
    <dbReference type="NCBI Taxonomy" id="183763"/>
    <lineage>
        <taxon>Bacteria</taxon>
        <taxon>Bacillati</taxon>
        <taxon>Actinomycetota</taxon>
        <taxon>Actinomycetes</taxon>
        <taxon>Streptosporangiales</taxon>
        <taxon>Nocardiopsidaceae</taxon>
        <taxon>Streptomonospora</taxon>
    </lineage>
</organism>
<name>A0A0C2JSI6_9ACTN</name>
<keyword evidence="1" id="KW-0472">Membrane</keyword>
<evidence type="ECO:0000313" key="2">
    <source>
        <dbReference type="EMBL" id="KIH99792.1"/>
    </source>
</evidence>
<evidence type="ECO:0000313" key="3">
    <source>
        <dbReference type="Proteomes" id="UP000031675"/>
    </source>
</evidence>
<dbReference type="EMBL" id="JROO01000009">
    <property type="protein sequence ID" value="KIH99792.1"/>
    <property type="molecule type" value="Genomic_DNA"/>
</dbReference>
<gene>
    <name evidence="2" type="ORF">LP52_05145</name>
</gene>
<proteinExistence type="predicted"/>
<keyword evidence="1" id="KW-0812">Transmembrane</keyword>
<keyword evidence="3" id="KW-1185">Reference proteome</keyword>
<evidence type="ECO:0008006" key="4">
    <source>
        <dbReference type="Google" id="ProtNLM"/>
    </source>
</evidence>
<sequence>MTCPMGRKRAELWAGALLLPIGAVAAAAGLSGLWGTADPGMGAWAAVALGAAALVGGLVLLIDGIRLRVPVLEVEDGEFRYTRGRYIVRIPFADVGSYYVLRGRTRSLGLCDVAGRPRQFPSVQGRRASRPYLPLTGLTSPAKVDAFMSTAGIPPRDRSLTSGR</sequence>
<keyword evidence="1" id="KW-1133">Transmembrane helix</keyword>
<dbReference type="AlphaFoldDB" id="A0A0C2JSI6"/>
<feature type="transmembrane region" description="Helical" evidence="1">
    <location>
        <begin position="12"/>
        <end position="35"/>
    </location>
</feature>
<reference evidence="3" key="1">
    <citation type="journal article" date="2015" name="Chem. Biol.">
        <title>Structure, bioactivity, and resistance mechanism of streptomonomicin, an unusual lasso Peptide from an understudied halophilic actinomycete.</title>
        <authorList>
            <person name="Metelev M."/>
            <person name="Tietz J.I."/>
            <person name="Melby J.O."/>
            <person name="Blair P.M."/>
            <person name="Zhu L."/>
            <person name="Livnat I."/>
            <person name="Severinov K."/>
            <person name="Mitchell D.A."/>
        </authorList>
    </citation>
    <scope>NUCLEOTIDE SEQUENCE [LARGE SCALE GENOMIC DNA]</scope>
    <source>
        <strain evidence="3">YIM 90003</strain>
    </source>
</reference>
<dbReference type="Proteomes" id="UP000031675">
    <property type="component" value="Unassembled WGS sequence"/>
</dbReference>
<feature type="transmembrane region" description="Helical" evidence="1">
    <location>
        <begin position="41"/>
        <end position="62"/>
    </location>
</feature>
<comment type="caution">
    <text evidence="2">The sequence shown here is derived from an EMBL/GenBank/DDBJ whole genome shotgun (WGS) entry which is preliminary data.</text>
</comment>
<evidence type="ECO:0000256" key="1">
    <source>
        <dbReference type="SAM" id="Phobius"/>
    </source>
</evidence>
<protein>
    <recommendedName>
        <fullName evidence="4">PH domain-containing protein</fullName>
    </recommendedName>
</protein>